<dbReference type="EMBL" id="QDFT01000020">
    <property type="protein sequence ID" value="PVE71853.1"/>
    <property type="molecule type" value="Genomic_DNA"/>
</dbReference>
<protein>
    <submittedName>
        <fullName evidence="6">LacI family transcriptional regulator</fullName>
    </submittedName>
</protein>
<dbReference type="SUPFAM" id="SSF53822">
    <property type="entry name" value="Periplasmic binding protein-like I"/>
    <property type="match status" value="1"/>
</dbReference>
<dbReference type="PANTHER" id="PTHR30146:SF148">
    <property type="entry name" value="HTH-TYPE TRANSCRIPTIONAL REPRESSOR PURR-RELATED"/>
    <property type="match status" value="1"/>
</dbReference>
<dbReference type="CDD" id="cd06267">
    <property type="entry name" value="PBP1_LacI_sugar_binding-like"/>
    <property type="match status" value="1"/>
</dbReference>
<proteinExistence type="predicted"/>
<evidence type="ECO:0000256" key="2">
    <source>
        <dbReference type="ARBA" id="ARBA00023015"/>
    </source>
</evidence>
<dbReference type="AlphaFoldDB" id="A0A2T7WHP4"/>
<dbReference type="InterPro" id="IPR046335">
    <property type="entry name" value="LacI/GalR-like_sensor"/>
</dbReference>
<evidence type="ECO:0000259" key="5">
    <source>
        <dbReference type="PROSITE" id="PS50932"/>
    </source>
</evidence>
<dbReference type="PROSITE" id="PS50932">
    <property type="entry name" value="HTH_LACI_2"/>
    <property type="match status" value="1"/>
</dbReference>
<dbReference type="Pfam" id="PF13377">
    <property type="entry name" value="Peripla_BP_3"/>
    <property type="match status" value="1"/>
</dbReference>
<reference evidence="6 7" key="1">
    <citation type="submission" date="2018-04" db="EMBL/GenBank/DDBJ databases">
        <authorList>
            <person name="Go L.Y."/>
            <person name="Mitchell J.A."/>
        </authorList>
    </citation>
    <scope>NUCLEOTIDE SEQUENCE [LARGE SCALE GENOMIC DNA]</scope>
    <source>
        <strain evidence="6 7">TPD7010</strain>
    </source>
</reference>
<gene>
    <name evidence="6" type="ORF">DC432_09585</name>
</gene>
<dbReference type="SUPFAM" id="SSF47413">
    <property type="entry name" value="lambda repressor-like DNA-binding domains"/>
    <property type="match status" value="1"/>
</dbReference>
<dbReference type="SMART" id="SM00354">
    <property type="entry name" value="HTH_LACI"/>
    <property type="match status" value="1"/>
</dbReference>
<dbReference type="PROSITE" id="PS00356">
    <property type="entry name" value="HTH_LACI_1"/>
    <property type="match status" value="1"/>
</dbReference>
<evidence type="ECO:0000256" key="3">
    <source>
        <dbReference type="ARBA" id="ARBA00023125"/>
    </source>
</evidence>
<organism evidence="6 7">
    <name type="scientific">Microbacterium testaceum</name>
    <name type="common">Aureobacterium testaceum</name>
    <name type="synonym">Brevibacterium testaceum</name>
    <dbReference type="NCBI Taxonomy" id="2033"/>
    <lineage>
        <taxon>Bacteria</taxon>
        <taxon>Bacillati</taxon>
        <taxon>Actinomycetota</taxon>
        <taxon>Actinomycetes</taxon>
        <taxon>Micrococcales</taxon>
        <taxon>Microbacteriaceae</taxon>
        <taxon>Microbacterium</taxon>
    </lineage>
</organism>
<dbReference type="Pfam" id="PF00356">
    <property type="entry name" value="LacI"/>
    <property type="match status" value="1"/>
</dbReference>
<dbReference type="Proteomes" id="UP000244649">
    <property type="component" value="Unassembled WGS sequence"/>
</dbReference>
<evidence type="ECO:0000256" key="4">
    <source>
        <dbReference type="ARBA" id="ARBA00023163"/>
    </source>
</evidence>
<dbReference type="PANTHER" id="PTHR30146">
    <property type="entry name" value="LACI-RELATED TRANSCRIPTIONAL REPRESSOR"/>
    <property type="match status" value="1"/>
</dbReference>
<accession>A0A2T7WHP4</accession>
<keyword evidence="3" id="KW-0238">DNA-binding</keyword>
<dbReference type="GO" id="GO:0003700">
    <property type="term" value="F:DNA-binding transcription factor activity"/>
    <property type="evidence" value="ECO:0007669"/>
    <property type="project" value="TreeGrafter"/>
</dbReference>
<dbReference type="InterPro" id="IPR028082">
    <property type="entry name" value="Peripla_BP_I"/>
</dbReference>
<sequence length="333" mass="36256">MATMDDVAARAGVSGTTVSHVLNGTRYVSDATRAKVEAAIAELGYRHNMAARALAAGRTQTIGLSISALTNPYFGSLVHAIEKQVTEAGYMLISGDSHDDATMEKRVVESFLDRRVDGIIMAPSVGAEYRTIPQITASKTPLILIDRNAPVDCDQITPENIDSAYLLTHHLLEKGHRQVAVVTGLAGLGSTSERYQGYVRALADFEIEVDETLVLNGASKAEVAQDAVIRRFQEPHGRPTALVVMNNAMSIGAIRGLRSLHLAIPDDVAFCGYDDFEWADLFEPQLTTVAQNVEEMGQRAVDLLFQRISGNDAPPRRVQVPTTFRHRHSCGCR</sequence>
<keyword evidence="4" id="KW-0804">Transcription</keyword>
<comment type="caution">
    <text evidence="6">The sequence shown here is derived from an EMBL/GenBank/DDBJ whole genome shotgun (WGS) entry which is preliminary data.</text>
</comment>
<dbReference type="Gene3D" id="3.40.50.2300">
    <property type="match status" value="2"/>
</dbReference>
<evidence type="ECO:0000313" key="7">
    <source>
        <dbReference type="Proteomes" id="UP000244649"/>
    </source>
</evidence>
<dbReference type="CDD" id="cd01392">
    <property type="entry name" value="HTH_LacI"/>
    <property type="match status" value="1"/>
</dbReference>
<feature type="domain" description="HTH lacI-type" evidence="5">
    <location>
        <begin position="2"/>
        <end position="56"/>
    </location>
</feature>
<dbReference type="GO" id="GO:0000976">
    <property type="term" value="F:transcription cis-regulatory region binding"/>
    <property type="evidence" value="ECO:0007669"/>
    <property type="project" value="TreeGrafter"/>
</dbReference>
<dbReference type="InterPro" id="IPR010982">
    <property type="entry name" value="Lambda_DNA-bd_dom_sf"/>
</dbReference>
<dbReference type="Gene3D" id="1.10.260.40">
    <property type="entry name" value="lambda repressor-like DNA-binding domains"/>
    <property type="match status" value="1"/>
</dbReference>
<evidence type="ECO:0000256" key="1">
    <source>
        <dbReference type="ARBA" id="ARBA00022491"/>
    </source>
</evidence>
<keyword evidence="1" id="KW-0678">Repressor</keyword>
<name>A0A2T7WHP4_MICTE</name>
<dbReference type="RefSeq" id="WP_116537703.1">
    <property type="nucleotide sequence ID" value="NZ_QDFT01000020.1"/>
</dbReference>
<evidence type="ECO:0000313" key="6">
    <source>
        <dbReference type="EMBL" id="PVE71853.1"/>
    </source>
</evidence>
<dbReference type="InterPro" id="IPR000843">
    <property type="entry name" value="HTH_LacI"/>
</dbReference>
<keyword evidence="2" id="KW-0805">Transcription regulation</keyword>